<sequence length="197" mass="21405">MTGDMSEQTHHLLDPATQASTKISLSAKPDCLATYTDEVEFVLDNTASSSLADALPFSQETVRRLAEAPISQPKVQSPPLGLNLEVSSRFNRGQIVSSLVTEPNVPIFQAEEMVEGPYAPNPSRTSQLKNRSARQEPENYIPIRSSASSPPLLGYSQSSGRLHWRVQSANGEVKGVVPAVCVCILPYDPETKEVAKQ</sequence>
<dbReference type="Proteomes" id="UP000784294">
    <property type="component" value="Unassembled WGS sequence"/>
</dbReference>
<proteinExistence type="predicted"/>
<protein>
    <submittedName>
        <fullName evidence="2">Uncharacterized protein</fullName>
    </submittedName>
</protein>
<feature type="region of interest" description="Disordered" evidence="1">
    <location>
        <begin position="1"/>
        <end position="20"/>
    </location>
</feature>
<feature type="region of interest" description="Disordered" evidence="1">
    <location>
        <begin position="116"/>
        <end position="136"/>
    </location>
</feature>
<evidence type="ECO:0000313" key="3">
    <source>
        <dbReference type="Proteomes" id="UP000784294"/>
    </source>
</evidence>
<comment type="caution">
    <text evidence="2">The sequence shown here is derived from an EMBL/GenBank/DDBJ whole genome shotgun (WGS) entry which is preliminary data.</text>
</comment>
<accession>A0A3S5CV53</accession>
<evidence type="ECO:0000256" key="1">
    <source>
        <dbReference type="SAM" id="MobiDB-lite"/>
    </source>
</evidence>
<reference evidence="2" key="1">
    <citation type="submission" date="2018-11" db="EMBL/GenBank/DDBJ databases">
        <authorList>
            <consortium name="Pathogen Informatics"/>
        </authorList>
    </citation>
    <scope>NUCLEOTIDE SEQUENCE</scope>
</reference>
<evidence type="ECO:0000313" key="2">
    <source>
        <dbReference type="EMBL" id="VEL41037.1"/>
    </source>
</evidence>
<dbReference type="EMBL" id="CAAALY010267583">
    <property type="protein sequence ID" value="VEL41037.1"/>
    <property type="molecule type" value="Genomic_DNA"/>
</dbReference>
<dbReference type="AlphaFoldDB" id="A0A3S5CV53"/>
<organism evidence="2 3">
    <name type="scientific">Protopolystoma xenopodis</name>
    <dbReference type="NCBI Taxonomy" id="117903"/>
    <lineage>
        <taxon>Eukaryota</taxon>
        <taxon>Metazoa</taxon>
        <taxon>Spiralia</taxon>
        <taxon>Lophotrochozoa</taxon>
        <taxon>Platyhelminthes</taxon>
        <taxon>Monogenea</taxon>
        <taxon>Polyopisthocotylea</taxon>
        <taxon>Polystomatidea</taxon>
        <taxon>Polystomatidae</taxon>
        <taxon>Protopolystoma</taxon>
    </lineage>
</organism>
<name>A0A3S5CV53_9PLAT</name>
<keyword evidence="3" id="KW-1185">Reference proteome</keyword>
<gene>
    <name evidence="2" type="ORF">PXEA_LOCUS34477</name>
</gene>